<keyword evidence="9" id="KW-0325">Glycoprotein</keyword>
<dbReference type="Proteomes" id="UP001158576">
    <property type="component" value="Chromosome 2"/>
</dbReference>
<evidence type="ECO:0000256" key="8">
    <source>
        <dbReference type="ARBA" id="ARBA00023136"/>
    </source>
</evidence>
<evidence type="ECO:0000313" key="10">
    <source>
        <dbReference type="EMBL" id="CAG5111183.1"/>
    </source>
</evidence>
<keyword evidence="8" id="KW-0472">Membrane</keyword>
<keyword evidence="5" id="KW-0735">Signal-anchor</keyword>
<dbReference type="InterPro" id="IPR009729">
    <property type="entry name" value="Gal-3-0_sulfotransfrase"/>
</dbReference>
<evidence type="ECO:0000256" key="2">
    <source>
        <dbReference type="ARBA" id="ARBA00008124"/>
    </source>
</evidence>
<comment type="subcellular location">
    <subcellularLocation>
        <location evidence="1">Golgi apparatus membrane</location>
        <topology evidence="1">Single-pass type II membrane protein</topology>
    </subcellularLocation>
</comment>
<evidence type="ECO:0000313" key="11">
    <source>
        <dbReference type="Proteomes" id="UP001158576"/>
    </source>
</evidence>
<evidence type="ECO:0000256" key="6">
    <source>
        <dbReference type="ARBA" id="ARBA00022989"/>
    </source>
</evidence>
<evidence type="ECO:0000256" key="7">
    <source>
        <dbReference type="ARBA" id="ARBA00023034"/>
    </source>
</evidence>
<proteinExistence type="inferred from homology"/>
<accession>A0ABN7T130</accession>
<keyword evidence="11" id="KW-1185">Reference proteome</keyword>
<organism evidence="10 11">
    <name type="scientific">Oikopleura dioica</name>
    <name type="common">Tunicate</name>
    <dbReference type="NCBI Taxonomy" id="34765"/>
    <lineage>
        <taxon>Eukaryota</taxon>
        <taxon>Metazoa</taxon>
        <taxon>Chordata</taxon>
        <taxon>Tunicata</taxon>
        <taxon>Appendicularia</taxon>
        <taxon>Copelata</taxon>
        <taxon>Oikopleuridae</taxon>
        <taxon>Oikopleura</taxon>
    </lineage>
</organism>
<dbReference type="InterPro" id="IPR027417">
    <property type="entry name" value="P-loop_NTPase"/>
</dbReference>
<dbReference type="PANTHER" id="PTHR14647:SF87">
    <property type="entry name" value="PUTATIVE-RELATED"/>
    <property type="match status" value="1"/>
</dbReference>
<keyword evidence="7" id="KW-0333">Golgi apparatus</keyword>
<gene>
    <name evidence="10" type="ORF">OKIOD_LOCUS14280</name>
</gene>
<dbReference type="Gene3D" id="3.40.50.300">
    <property type="entry name" value="P-loop containing nucleotide triphosphate hydrolases"/>
    <property type="match status" value="1"/>
</dbReference>
<reference evidence="10 11" key="1">
    <citation type="submission" date="2021-04" db="EMBL/GenBank/DDBJ databases">
        <authorList>
            <person name="Bliznina A."/>
        </authorList>
    </citation>
    <scope>NUCLEOTIDE SEQUENCE [LARGE SCALE GENOMIC DNA]</scope>
</reference>
<protein>
    <submittedName>
        <fullName evidence="10">Oidioi.mRNA.OKI2018_I69.chr2.g5515.t1.cds</fullName>
    </submittedName>
</protein>
<dbReference type="PANTHER" id="PTHR14647">
    <property type="entry name" value="GALACTOSE-3-O-SULFOTRANSFERASE"/>
    <property type="match status" value="1"/>
</dbReference>
<dbReference type="EMBL" id="OU015567">
    <property type="protein sequence ID" value="CAG5111183.1"/>
    <property type="molecule type" value="Genomic_DNA"/>
</dbReference>
<keyword evidence="6" id="KW-1133">Transmembrane helix</keyword>
<evidence type="ECO:0000256" key="1">
    <source>
        <dbReference type="ARBA" id="ARBA00004323"/>
    </source>
</evidence>
<sequence>MKLFWLSFNEPTTAPSLSEKKIAGEDVFNCLQKRMDAVCSEVSEGVYPFARKSDAFADWYCYAGFDDDLEISNECILWAGRPKAPCTPFMLDGYDTLFTCFFLLRTEHFDFEESFIQEKTKFTYEDLQLTADLGFWNQSCKPQEGAIFHKKHKTGSTTFKNLIDRYFNLRNMFSLVEEPHMIYSTGCYPAKFNKNGSFAVKIFTSVRDPLATFRSAFNYFYSSISKRVSDGCNVICWEAPFESIVRRSNSTFENEKPDINEFLSILPENYDAADGWNFRVRNLQSYEMGLDMDKMDDFLFVKQYFEKLDTQYDLVLIQGMKSVAIRNF</sequence>
<keyword evidence="3" id="KW-0808">Transferase</keyword>
<comment type="similarity">
    <text evidence="2">Belongs to the galactose-3-O-sulfotransferase family.</text>
</comment>
<evidence type="ECO:0000256" key="5">
    <source>
        <dbReference type="ARBA" id="ARBA00022968"/>
    </source>
</evidence>
<evidence type="ECO:0000256" key="3">
    <source>
        <dbReference type="ARBA" id="ARBA00022679"/>
    </source>
</evidence>
<keyword evidence="4" id="KW-0812">Transmembrane</keyword>
<evidence type="ECO:0000256" key="9">
    <source>
        <dbReference type="ARBA" id="ARBA00023180"/>
    </source>
</evidence>
<evidence type="ECO:0000256" key="4">
    <source>
        <dbReference type="ARBA" id="ARBA00022692"/>
    </source>
</evidence>
<name>A0ABN7T130_OIKDI</name>